<evidence type="ECO:0000313" key="3">
    <source>
        <dbReference type="Proteomes" id="UP001597546"/>
    </source>
</evidence>
<evidence type="ECO:0008006" key="4">
    <source>
        <dbReference type="Google" id="ProtNLM"/>
    </source>
</evidence>
<evidence type="ECO:0000313" key="2">
    <source>
        <dbReference type="EMBL" id="MFD2730141.1"/>
    </source>
</evidence>
<sequence>MKLKTLIAFALATTSFSAMAQKETNPVVIQESLDWSKLRVRPGLAIYIPYVELASTQITGEVYTQAAYQLNKRVDVNAKLSLGSFTGVAFGGTLHTTDKMVNKSTKFRVGSSTKGNIETTSFYRNNSDYRVVKGPTAEVRIGKFGDSGFYTRIDGGYDIQTYGRSYFRGFAGNKNGFTSIRFLATVAKFNQAEYTGFTQNYESRVGAGGLVSLFAEKSPWKRVTFHLGLDGGYMKIFGVTKNPGALGIENNTSNYIMELKGGLSIGL</sequence>
<comment type="caution">
    <text evidence="2">The sequence shown here is derived from an EMBL/GenBank/DDBJ whole genome shotgun (WGS) entry which is preliminary data.</text>
</comment>
<gene>
    <name evidence="2" type="ORF">ACFSSE_00330</name>
</gene>
<dbReference type="EMBL" id="JBHULV010000003">
    <property type="protein sequence ID" value="MFD2730141.1"/>
    <property type="molecule type" value="Genomic_DNA"/>
</dbReference>
<dbReference type="RefSeq" id="WP_379041163.1">
    <property type="nucleotide sequence ID" value="NZ_JBHSKW010000008.1"/>
</dbReference>
<feature type="chain" id="PRO_5045144107" description="Outer membrane protein beta-barrel domain-containing protein" evidence="1">
    <location>
        <begin position="21"/>
        <end position="267"/>
    </location>
</feature>
<accession>A0ABW5TM13</accession>
<proteinExistence type="predicted"/>
<feature type="signal peptide" evidence="1">
    <location>
        <begin position="1"/>
        <end position="20"/>
    </location>
</feature>
<evidence type="ECO:0000256" key="1">
    <source>
        <dbReference type="SAM" id="SignalP"/>
    </source>
</evidence>
<keyword evidence="1" id="KW-0732">Signal</keyword>
<name>A0ABW5TM13_9SPHI</name>
<reference evidence="3" key="1">
    <citation type="journal article" date="2019" name="Int. J. Syst. Evol. Microbiol.">
        <title>The Global Catalogue of Microorganisms (GCM) 10K type strain sequencing project: providing services to taxonomists for standard genome sequencing and annotation.</title>
        <authorList>
            <consortium name="The Broad Institute Genomics Platform"/>
            <consortium name="The Broad Institute Genome Sequencing Center for Infectious Disease"/>
            <person name="Wu L."/>
            <person name="Ma J."/>
        </authorList>
    </citation>
    <scope>NUCLEOTIDE SEQUENCE [LARGE SCALE GENOMIC DNA]</scope>
    <source>
        <strain evidence="3">KCTC 42456</strain>
    </source>
</reference>
<protein>
    <recommendedName>
        <fullName evidence="4">Outer membrane protein beta-barrel domain-containing protein</fullName>
    </recommendedName>
</protein>
<dbReference type="Proteomes" id="UP001597546">
    <property type="component" value="Unassembled WGS sequence"/>
</dbReference>
<keyword evidence="3" id="KW-1185">Reference proteome</keyword>
<organism evidence="2 3">
    <name type="scientific">Pedobacter alpinus</name>
    <dbReference type="NCBI Taxonomy" id="1590643"/>
    <lineage>
        <taxon>Bacteria</taxon>
        <taxon>Pseudomonadati</taxon>
        <taxon>Bacteroidota</taxon>
        <taxon>Sphingobacteriia</taxon>
        <taxon>Sphingobacteriales</taxon>
        <taxon>Sphingobacteriaceae</taxon>
        <taxon>Pedobacter</taxon>
    </lineage>
</organism>